<evidence type="ECO:0000256" key="2">
    <source>
        <dbReference type="ARBA" id="ARBA00006671"/>
    </source>
</evidence>
<proteinExistence type="inferred from homology"/>
<dbReference type="SUPFAM" id="SSF49401">
    <property type="entry name" value="Bacterial adhesins"/>
    <property type="match status" value="1"/>
</dbReference>
<protein>
    <submittedName>
        <fullName evidence="7">Fimbrial protein</fullName>
    </submittedName>
</protein>
<feature type="chain" id="PRO_5046586012" evidence="5">
    <location>
        <begin position="31"/>
        <end position="364"/>
    </location>
</feature>
<keyword evidence="4" id="KW-0281">Fimbrium</keyword>
<dbReference type="Pfam" id="PF00419">
    <property type="entry name" value="Fimbrial"/>
    <property type="match status" value="1"/>
</dbReference>
<evidence type="ECO:0000259" key="6">
    <source>
        <dbReference type="Pfam" id="PF00419"/>
    </source>
</evidence>
<accession>A0ABS0ZWG7</accession>
<evidence type="ECO:0000256" key="3">
    <source>
        <dbReference type="ARBA" id="ARBA00022729"/>
    </source>
</evidence>
<organism evidence="7 8">
    <name type="scientific">Citrobacter sedlakii</name>
    <dbReference type="NCBI Taxonomy" id="67826"/>
    <lineage>
        <taxon>Bacteria</taxon>
        <taxon>Pseudomonadati</taxon>
        <taxon>Pseudomonadota</taxon>
        <taxon>Gammaproteobacteria</taxon>
        <taxon>Enterobacterales</taxon>
        <taxon>Enterobacteriaceae</taxon>
        <taxon>Citrobacter</taxon>
        <taxon>Citrobacter freundii complex</taxon>
    </lineage>
</organism>
<evidence type="ECO:0000313" key="8">
    <source>
        <dbReference type="Proteomes" id="UP000746649"/>
    </source>
</evidence>
<dbReference type="InterPro" id="IPR036937">
    <property type="entry name" value="Adhesion_dom_fimbrial_sf"/>
</dbReference>
<feature type="domain" description="Fimbrial-type adhesion" evidence="6">
    <location>
        <begin position="213"/>
        <end position="362"/>
    </location>
</feature>
<name>A0ABS0ZWG7_9ENTR</name>
<evidence type="ECO:0000256" key="4">
    <source>
        <dbReference type="ARBA" id="ARBA00023263"/>
    </source>
</evidence>
<dbReference type="PANTHER" id="PTHR33420">
    <property type="entry name" value="FIMBRIAL SUBUNIT ELFA-RELATED"/>
    <property type="match status" value="1"/>
</dbReference>
<comment type="similarity">
    <text evidence="2">Belongs to the fimbrial protein family.</text>
</comment>
<evidence type="ECO:0000313" key="7">
    <source>
        <dbReference type="EMBL" id="MBJ8382467.1"/>
    </source>
</evidence>
<dbReference type="Gene3D" id="2.60.40.1090">
    <property type="entry name" value="Fimbrial-type adhesion domain"/>
    <property type="match status" value="1"/>
</dbReference>
<gene>
    <name evidence="7" type="ORF">I6M88_16015</name>
</gene>
<dbReference type="PANTHER" id="PTHR33420:SF31">
    <property type="entry name" value="TYPE 1 FIMBRIN D-MANNOSE SPECIFIC ADHESIN"/>
    <property type="match status" value="1"/>
</dbReference>
<keyword evidence="8" id="KW-1185">Reference proteome</keyword>
<comment type="caution">
    <text evidence="7">The sequence shown here is derived from an EMBL/GenBank/DDBJ whole genome shotgun (WGS) entry which is preliminary data.</text>
</comment>
<dbReference type="EMBL" id="JADWND010000007">
    <property type="protein sequence ID" value="MBJ8382467.1"/>
    <property type="molecule type" value="Genomic_DNA"/>
</dbReference>
<sequence>MSLRVYSMRIYILSVITALIALASASPAQSATGICEANGNFMTDIATDWTKEQNVTASVWQIPSAARGSAYQLGCDCSANTKVNLYYSTVSAITTTGHLSGFYRLNDSLDIKTEINDIPNAGTVLVPTKIGSPIKDTSGSYSTKTSNSVCNDDPAEQRSSAISFGMDTTFTLYVRKPFLGEMIIPDTLVAYIQAAWSSSSTYPKTFNNIAELHIQGRITVPQHCKINQGDVIQVNLGTISAAHFTIKDQMPEHYTPINFDITYDCGDMSGIKNSLYMYIEGSDLASQYVLVARRRESDNEPDVGIRLVDITTTNIDIPFNPGALLMDSSGSGTAHLQAYPVNLTGGTLAGGRFKGTATITVVVK</sequence>
<dbReference type="Proteomes" id="UP000746649">
    <property type="component" value="Unassembled WGS sequence"/>
</dbReference>
<dbReference type="InterPro" id="IPR050263">
    <property type="entry name" value="Bact_Fimbrial_Adh_Pro"/>
</dbReference>
<evidence type="ECO:0000256" key="1">
    <source>
        <dbReference type="ARBA" id="ARBA00004561"/>
    </source>
</evidence>
<feature type="signal peptide" evidence="5">
    <location>
        <begin position="1"/>
        <end position="30"/>
    </location>
</feature>
<comment type="subcellular location">
    <subcellularLocation>
        <location evidence="1">Fimbrium</location>
    </subcellularLocation>
</comment>
<evidence type="ECO:0000256" key="5">
    <source>
        <dbReference type="SAM" id="SignalP"/>
    </source>
</evidence>
<reference evidence="7 8" key="1">
    <citation type="submission" date="2020-11" db="EMBL/GenBank/DDBJ databases">
        <title>Enhanced detection system for hospital associated transmission using whole genome sequencing surveillance.</title>
        <authorList>
            <person name="Harrison L.H."/>
            <person name="Van Tyne D."/>
            <person name="Marsh J.W."/>
            <person name="Griffith M.P."/>
            <person name="Snyder D.J."/>
            <person name="Cooper V.S."/>
            <person name="Mustapha M."/>
        </authorList>
    </citation>
    <scope>NUCLEOTIDE SEQUENCE [LARGE SCALE GENOMIC DNA]</scope>
    <source>
        <strain evidence="7 8">CB00117</strain>
    </source>
</reference>
<dbReference type="InterPro" id="IPR008966">
    <property type="entry name" value="Adhesion_dom_sf"/>
</dbReference>
<keyword evidence="3 5" id="KW-0732">Signal</keyword>
<dbReference type="InterPro" id="IPR000259">
    <property type="entry name" value="Adhesion_dom_fimbrial"/>
</dbReference>